<protein>
    <submittedName>
        <fullName evidence="4">Conjugal transfer protein TraH</fullName>
    </submittedName>
</protein>
<proteinExistence type="inferred from homology"/>
<evidence type="ECO:0000256" key="2">
    <source>
        <dbReference type="ARBA" id="ARBA00022729"/>
    </source>
</evidence>
<organism evidence="4 5">
    <name type="scientific">Vibrio cholerae</name>
    <dbReference type="NCBI Taxonomy" id="666"/>
    <lineage>
        <taxon>Bacteria</taxon>
        <taxon>Pseudomonadati</taxon>
        <taxon>Pseudomonadota</taxon>
        <taxon>Gammaproteobacteria</taxon>
        <taxon>Vibrionales</taxon>
        <taxon>Vibrionaceae</taxon>
        <taxon>Vibrio</taxon>
    </lineage>
</organism>
<dbReference type="Gene3D" id="2.60.40.2500">
    <property type="match status" value="1"/>
</dbReference>
<dbReference type="RefSeq" id="WP_002039252.1">
    <property type="nucleotide sequence ID" value="NZ_CP090388.1"/>
</dbReference>
<dbReference type="Proteomes" id="UP000323819">
    <property type="component" value="Unassembled WGS sequence"/>
</dbReference>
<evidence type="ECO:0000256" key="3">
    <source>
        <dbReference type="SAM" id="SignalP"/>
    </source>
</evidence>
<evidence type="ECO:0000313" key="5">
    <source>
        <dbReference type="Proteomes" id="UP000323819"/>
    </source>
</evidence>
<evidence type="ECO:0000256" key="1">
    <source>
        <dbReference type="ARBA" id="ARBA00006135"/>
    </source>
</evidence>
<dbReference type="AlphaFoldDB" id="A0ABD7SRU7"/>
<feature type="chain" id="PRO_5044875858" evidence="3">
    <location>
        <begin position="18"/>
        <end position="250"/>
    </location>
</feature>
<feature type="signal peptide" evidence="3">
    <location>
        <begin position="1"/>
        <end position="17"/>
    </location>
</feature>
<dbReference type="InterPro" id="IPR010258">
    <property type="entry name" value="Conjugal_tfr_TrbG/VirB9/CagX"/>
</dbReference>
<gene>
    <name evidence="4" type="ORF">FXF03_00700</name>
</gene>
<dbReference type="EMBL" id="VSIJ01000002">
    <property type="protein sequence ID" value="TXX67520.1"/>
    <property type="molecule type" value="Genomic_DNA"/>
</dbReference>
<comment type="caution">
    <text evidence="4">The sequence shown here is derived from an EMBL/GenBank/DDBJ whole genome shotgun (WGS) entry which is preliminary data.</text>
</comment>
<dbReference type="InterPro" id="IPR033645">
    <property type="entry name" value="VirB9/CagX/TrbG_C"/>
</dbReference>
<dbReference type="Pfam" id="PF03524">
    <property type="entry name" value="CagX"/>
    <property type="match status" value="1"/>
</dbReference>
<accession>A0ABD7SRU7</accession>
<reference evidence="4 5" key="1">
    <citation type="submission" date="2019-06" db="EMBL/GenBank/DDBJ databases">
        <title>Vibrio cholerae phylogeny based on whole-genome sequencing reveals genetic diversity and population strucutre.</title>
        <authorList>
            <person name="Zhiqiu Y."/>
            <person name="Bin L."/>
            <person name="Lingyan J."/>
        </authorList>
    </citation>
    <scope>NUCLEOTIDE SEQUENCE [LARGE SCALE GENOMIC DNA]</scope>
    <source>
        <strain evidence="4 5">N2814</strain>
    </source>
</reference>
<dbReference type="CDD" id="cd06911">
    <property type="entry name" value="VirB9_CagX_TrbG"/>
    <property type="match status" value="1"/>
</dbReference>
<name>A0ABD7SRU7_VIBCL</name>
<sequence>MRISLLFLLLQSSLVSAAILPTPVPDDYRITEVKYNPNNVIKVRTAIGVNTLIQLEEGETILTPSAGMGMGDVEAWGIDFKMNNLFLKPIAENPDSNVNIVTSKNRTYSFLLELSDYPHFIVRMVYDKPKSSKELNNRIPCSDGSMNFNYMKWGDQTLSPDYMWDDGRFTCLKFSKQNELPVAYQVAADGTESLINYHVQKDTMILQGISKEFRLRLGEQVLGLKSDDVLSSGYNDKASSVDARREIKNE</sequence>
<evidence type="ECO:0000313" key="4">
    <source>
        <dbReference type="EMBL" id="TXX67520.1"/>
    </source>
</evidence>
<dbReference type="InterPro" id="IPR038161">
    <property type="entry name" value="VirB9/CagX/TrbG_C_sf"/>
</dbReference>
<keyword evidence="2 3" id="KW-0732">Signal</keyword>
<comment type="similarity">
    <text evidence="1">Belongs to the TrbG/VirB9 family.</text>
</comment>